<evidence type="ECO:0000313" key="3">
    <source>
        <dbReference type="Proteomes" id="UP001461498"/>
    </source>
</evidence>
<gene>
    <name evidence="2" type="ORF">O3M35_005309</name>
</gene>
<comment type="caution">
    <text evidence="2">The sequence shown here is derived from an EMBL/GenBank/DDBJ whole genome shotgun (WGS) entry which is preliminary data.</text>
</comment>
<keyword evidence="1" id="KW-0472">Membrane</keyword>
<dbReference type="EMBL" id="JAPXFL010000002">
    <property type="protein sequence ID" value="KAK9510558.1"/>
    <property type="molecule type" value="Genomic_DNA"/>
</dbReference>
<evidence type="ECO:0008006" key="4">
    <source>
        <dbReference type="Google" id="ProtNLM"/>
    </source>
</evidence>
<sequence>MKWKRNSATLNENIYYVIESSYIPEILLIFTITFIIKYFLYLIANATYRQRCELELKREQEEVKKPIVIKKRVKKIKKH</sequence>
<dbReference type="Proteomes" id="UP001461498">
    <property type="component" value="Unassembled WGS sequence"/>
</dbReference>
<accession>A0AAW1DN72</accession>
<evidence type="ECO:0000313" key="2">
    <source>
        <dbReference type="EMBL" id="KAK9510558.1"/>
    </source>
</evidence>
<protein>
    <recommendedName>
        <fullName evidence="4">ATP synthase F0 subunit 8</fullName>
    </recommendedName>
</protein>
<evidence type="ECO:0000256" key="1">
    <source>
        <dbReference type="SAM" id="Phobius"/>
    </source>
</evidence>
<keyword evidence="1" id="KW-1133">Transmembrane helix</keyword>
<keyword evidence="1" id="KW-0812">Transmembrane</keyword>
<dbReference type="AlphaFoldDB" id="A0AAW1DN72"/>
<proteinExistence type="predicted"/>
<keyword evidence="3" id="KW-1185">Reference proteome</keyword>
<name>A0AAW1DN72_9HEMI</name>
<reference evidence="2 3" key="1">
    <citation type="submission" date="2022-12" db="EMBL/GenBank/DDBJ databases">
        <title>Chromosome-level genome assembly of true bugs.</title>
        <authorList>
            <person name="Ma L."/>
            <person name="Li H."/>
        </authorList>
    </citation>
    <scope>NUCLEOTIDE SEQUENCE [LARGE SCALE GENOMIC DNA]</scope>
    <source>
        <strain evidence="2">Lab_2022b</strain>
    </source>
</reference>
<organism evidence="2 3">
    <name type="scientific">Rhynocoris fuscipes</name>
    <dbReference type="NCBI Taxonomy" id="488301"/>
    <lineage>
        <taxon>Eukaryota</taxon>
        <taxon>Metazoa</taxon>
        <taxon>Ecdysozoa</taxon>
        <taxon>Arthropoda</taxon>
        <taxon>Hexapoda</taxon>
        <taxon>Insecta</taxon>
        <taxon>Pterygota</taxon>
        <taxon>Neoptera</taxon>
        <taxon>Paraneoptera</taxon>
        <taxon>Hemiptera</taxon>
        <taxon>Heteroptera</taxon>
        <taxon>Panheteroptera</taxon>
        <taxon>Cimicomorpha</taxon>
        <taxon>Reduviidae</taxon>
        <taxon>Harpactorinae</taxon>
        <taxon>Harpactorini</taxon>
        <taxon>Rhynocoris</taxon>
    </lineage>
</organism>
<feature type="transmembrane region" description="Helical" evidence="1">
    <location>
        <begin position="26"/>
        <end position="48"/>
    </location>
</feature>